<name>F2DLA0_HORVV</name>
<feature type="chain" id="PRO_5003275858" evidence="2">
    <location>
        <begin position="21"/>
        <end position="585"/>
    </location>
</feature>
<dbReference type="PANTHER" id="PTHR33488:SF2">
    <property type="entry name" value="EARLY ENDOSOME ANTIGEN 1-LIKE"/>
    <property type="match status" value="1"/>
</dbReference>
<evidence type="ECO:0000313" key="3">
    <source>
        <dbReference type="EMBL" id="BAJ95871.1"/>
    </source>
</evidence>
<evidence type="ECO:0000256" key="1">
    <source>
        <dbReference type="SAM" id="Coils"/>
    </source>
</evidence>
<accession>F2DLA0</accession>
<evidence type="ECO:0000256" key="2">
    <source>
        <dbReference type="SAM" id="SignalP"/>
    </source>
</evidence>
<proteinExistence type="evidence at transcript level"/>
<dbReference type="EMBL" id="AK364668">
    <property type="protein sequence ID" value="BAJ95871.1"/>
    <property type="molecule type" value="mRNA"/>
</dbReference>
<organism evidence="3">
    <name type="scientific">Hordeum vulgare subsp. vulgare</name>
    <name type="common">Domesticated barley</name>
    <dbReference type="NCBI Taxonomy" id="112509"/>
    <lineage>
        <taxon>Eukaryota</taxon>
        <taxon>Viridiplantae</taxon>
        <taxon>Streptophyta</taxon>
        <taxon>Embryophyta</taxon>
        <taxon>Tracheophyta</taxon>
        <taxon>Spermatophyta</taxon>
        <taxon>Magnoliopsida</taxon>
        <taxon>Liliopsida</taxon>
        <taxon>Poales</taxon>
        <taxon>Poaceae</taxon>
        <taxon>BOP clade</taxon>
        <taxon>Pooideae</taxon>
        <taxon>Triticodae</taxon>
        <taxon>Triticeae</taxon>
        <taxon>Hordeinae</taxon>
        <taxon>Hordeum</taxon>
    </lineage>
</organism>
<dbReference type="AlphaFoldDB" id="F2DLA0"/>
<feature type="coiled-coil region" evidence="1">
    <location>
        <begin position="250"/>
        <end position="298"/>
    </location>
</feature>
<keyword evidence="2" id="KW-0732">Signal</keyword>
<keyword evidence="1" id="KW-0175">Coiled coil</keyword>
<dbReference type="PANTHER" id="PTHR33488">
    <property type="entry name" value="ZGC:162509"/>
    <property type="match status" value="1"/>
</dbReference>
<feature type="signal peptide" evidence="2">
    <location>
        <begin position="1"/>
        <end position="20"/>
    </location>
</feature>
<sequence length="585" mass="65502">MAINILYATICLLVVNATFGLAIDSSISRSFVLPRALDPFCDEYVETVTRMSSTELMSMPQLNDTEFLDQLARGIDSVLVSTTRTGLNTLLDSNIDGPMQYQADTEDEWKELMADAPATINYMGAVMAIASRKDFPLKADFNYIYVKYPHSFQTTSVQVSNEMHTALFSAHTGMDKIQLNMRQIPVQLKTALKLITQASTTMVKAMLPRTLASIGRYANESASIARSVSDKFEKLYHLLAEINAAASDTTSENQQKAAELAKQAEAARNKQREMDAAMAKLQAEYAVARKDLEQARRQYHTAMMNVPGGQWSAAAWNVYAAQRPAVTCSGTWFWRKCQSHRAEQFSQYSQEAKRKAQEALKLLKEAEERSKNAFNKQMNKQDQLGAAMTALAMVNFNQISMNRTITILLDATKKISDVKEQWNRITRFFTNLAARTEHTQKVILEDFIGVINDLQSIGQSLNPADKELFVTILVQTATDIDEDAHLLFLMANIYSDVSSKHLVDRIAGLPGLLTMQNNAERDAYIKTAASKTKTTSLEIKSLAADRQKTYEAASFARQKEYMNFIQEATLQEELELLGSIGIGRR</sequence>
<feature type="coiled-coil region" evidence="1">
    <location>
        <begin position="349"/>
        <end position="383"/>
    </location>
</feature>
<protein>
    <submittedName>
        <fullName evidence="3">Predicted protein</fullName>
    </submittedName>
</protein>
<reference evidence="3" key="1">
    <citation type="journal article" date="2011" name="Plant Physiol.">
        <title>Comprehensive sequence analysis of 24,783 barley full-length cDNAs derived from 12 clone libraries.</title>
        <authorList>
            <person name="Matsumoto T."/>
            <person name="Tanaka T."/>
            <person name="Sakai H."/>
            <person name="Amano N."/>
            <person name="Kanamori H."/>
            <person name="Kurita K."/>
            <person name="Kikuta A."/>
            <person name="Kamiya K."/>
            <person name="Yamamoto M."/>
            <person name="Ikawa H."/>
            <person name="Fujii N."/>
            <person name="Hori K."/>
            <person name="Itoh T."/>
            <person name="Sato K."/>
        </authorList>
    </citation>
    <scope>NUCLEOTIDE SEQUENCE</scope>
    <source>
        <tissue evidence="3">Shoot and root</tissue>
    </source>
</reference>